<dbReference type="RefSeq" id="WP_121894597.1">
    <property type="nucleotide sequence ID" value="NZ_PENI01000040.1"/>
</dbReference>
<evidence type="ECO:0000313" key="1">
    <source>
        <dbReference type="EMBL" id="RMB80585.1"/>
    </source>
</evidence>
<name>A0A3M0HVI0_9ACTN</name>
<proteinExistence type="predicted"/>
<dbReference type="EMBL" id="PENI01000040">
    <property type="protein sequence ID" value="RMB80585.1"/>
    <property type="molecule type" value="Genomic_DNA"/>
</dbReference>
<comment type="caution">
    <text evidence="1">The sequence shown here is derived from an EMBL/GenBank/DDBJ whole genome shotgun (WGS) entry which is preliminary data.</text>
</comment>
<dbReference type="AlphaFoldDB" id="A0A3M0HVI0"/>
<accession>A0A3M0HVI0</accession>
<dbReference type="Proteomes" id="UP000270471">
    <property type="component" value="Unassembled WGS sequence"/>
</dbReference>
<gene>
    <name evidence="1" type="ORF">CTZ28_39290</name>
</gene>
<organism evidence="1 2">
    <name type="scientific">Streptomyces shenzhenensis</name>
    <dbReference type="NCBI Taxonomy" id="943815"/>
    <lineage>
        <taxon>Bacteria</taxon>
        <taxon>Bacillati</taxon>
        <taxon>Actinomycetota</taxon>
        <taxon>Actinomycetes</taxon>
        <taxon>Kitasatosporales</taxon>
        <taxon>Streptomycetaceae</taxon>
        <taxon>Streptomyces</taxon>
    </lineage>
</organism>
<evidence type="ECO:0000313" key="2">
    <source>
        <dbReference type="Proteomes" id="UP000270471"/>
    </source>
</evidence>
<reference evidence="1 2" key="1">
    <citation type="submission" date="2017-11" db="EMBL/GenBank/DDBJ databases">
        <title>Draft genome of actinobacteria isolated from guarana (Paullinia cupana (Mart.) Ducke.</title>
        <authorList>
            <person name="Siqueira K.A."/>
            <person name="Liotti R.G."/>
            <person name="Mendes T.A.O."/>
            <person name="Soares M.A."/>
        </authorList>
    </citation>
    <scope>NUCLEOTIDE SEQUENCE [LARGE SCALE GENOMIC DNA]</scope>
    <source>
        <strain evidence="1 2">193</strain>
    </source>
</reference>
<sequence>MRETTKDASWKGLKEKLETGVGHYLAAVAERLLADGLPITSLYAYAADDERLIDDNDIEGSIHFQKAFQTSLNGPAESFLHWVGTSGWCYRTIHHETGAGSPSEYARWLDAGLLPSPDRVAAFVSAVRVDPDTAGSSERPCYRTSGDHLHELAAGFTRFAPGAQHTPLAQTNHEYRFVEAQGAAYRDRVLKALASGDDRVLFLPIRHSELRALKDLLEYTEITAPLSGPHDVAHSLAQDLTLRTPGDHRSVQRHCRARLLAVEQEDQRDQHL</sequence>
<keyword evidence="2" id="KW-1185">Reference proteome</keyword>
<protein>
    <submittedName>
        <fullName evidence="1">Uncharacterized protein</fullName>
    </submittedName>
</protein>
<dbReference type="OrthoDB" id="4137465at2"/>